<reference evidence="3" key="1">
    <citation type="submission" date="2019-08" db="EMBL/GenBank/DDBJ databases">
        <title>The improved chromosome-level genome for the pearl oyster Pinctada fucata martensii using PacBio sequencing and Hi-C.</title>
        <authorList>
            <person name="Zheng Z."/>
        </authorList>
    </citation>
    <scope>NUCLEOTIDE SEQUENCE</scope>
    <source>
        <strain evidence="3">ZZ-2019</strain>
        <tissue evidence="3">Adductor muscle</tissue>
    </source>
</reference>
<organism evidence="3 4">
    <name type="scientific">Pinctada imbricata</name>
    <name type="common">Atlantic pearl-oyster</name>
    <name type="synonym">Pinctada martensii</name>
    <dbReference type="NCBI Taxonomy" id="66713"/>
    <lineage>
        <taxon>Eukaryota</taxon>
        <taxon>Metazoa</taxon>
        <taxon>Spiralia</taxon>
        <taxon>Lophotrochozoa</taxon>
        <taxon>Mollusca</taxon>
        <taxon>Bivalvia</taxon>
        <taxon>Autobranchia</taxon>
        <taxon>Pteriomorphia</taxon>
        <taxon>Pterioida</taxon>
        <taxon>Pterioidea</taxon>
        <taxon>Pteriidae</taxon>
        <taxon>Pinctada</taxon>
    </lineage>
</organism>
<dbReference type="Proteomes" id="UP001186944">
    <property type="component" value="Unassembled WGS sequence"/>
</dbReference>
<name>A0AA88YMA3_PINIB</name>
<evidence type="ECO:0000313" key="3">
    <source>
        <dbReference type="EMBL" id="KAK3108583.1"/>
    </source>
</evidence>
<accession>A0AA88YMA3</accession>
<evidence type="ECO:0000313" key="4">
    <source>
        <dbReference type="Proteomes" id="UP001186944"/>
    </source>
</evidence>
<evidence type="ECO:0000256" key="1">
    <source>
        <dbReference type="SAM" id="SignalP"/>
    </source>
</evidence>
<gene>
    <name evidence="3" type="ORF">FSP39_011296</name>
</gene>
<dbReference type="InterPro" id="IPR056009">
    <property type="entry name" value="DUF7587"/>
</dbReference>
<evidence type="ECO:0000259" key="2">
    <source>
        <dbReference type="Pfam" id="PF24494"/>
    </source>
</evidence>
<dbReference type="Pfam" id="PF24494">
    <property type="entry name" value="DUF7587"/>
    <property type="match status" value="1"/>
</dbReference>
<feature type="domain" description="DUF7587" evidence="2">
    <location>
        <begin position="88"/>
        <end position="185"/>
    </location>
</feature>
<feature type="signal peptide" evidence="1">
    <location>
        <begin position="1"/>
        <end position="17"/>
    </location>
</feature>
<dbReference type="AlphaFoldDB" id="A0AA88YMA3"/>
<keyword evidence="1" id="KW-0732">Signal</keyword>
<protein>
    <recommendedName>
        <fullName evidence="2">DUF7587 domain-containing protein</fullName>
    </recommendedName>
</protein>
<comment type="caution">
    <text evidence="3">The sequence shown here is derived from an EMBL/GenBank/DDBJ whole genome shotgun (WGS) entry which is preliminary data.</text>
</comment>
<dbReference type="EMBL" id="VSWD01000001">
    <property type="protein sequence ID" value="KAK3108583.1"/>
    <property type="molecule type" value="Genomic_DNA"/>
</dbReference>
<sequence>MEKVLVILHLLVNAILIQETFETRCLIAQRPCSIQECNEGSCVQLGDTVILECNGPPCGESSRNKRAINRYLYRILRDDEDPNMGLRAKNPQATKSIQSHVGCGSKRNYASQYISTTANLKSAKTWAGKANKTVARIDVQLLPPETVLHDLSKANRTVLPGIMAYNFARKYAEVLIEGFVPPDAIEVFYTGDSDPPSDCAC</sequence>
<proteinExistence type="predicted"/>
<feature type="chain" id="PRO_5041663870" description="DUF7587 domain-containing protein" evidence="1">
    <location>
        <begin position="18"/>
        <end position="201"/>
    </location>
</feature>
<keyword evidence="4" id="KW-1185">Reference proteome</keyword>